<dbReference type="EMBL" id="WIVX01000110">
    <property type="protein sequence ID" value="MQU33484.1"/>
    <property type="molecule type" value="Genomic_DNA"/>
</dbReference>
<reference evidence="1 2" key="1">
    <citation type="submission" date="2019-10" db="EMBL/GenBank/DDBJ databases">
        <title>Evaluation of single-gene subtyping targets for Pseudomonas.</title>
        <authorList>
            <person name="Reichler S.J."/>
            <person name="Orsi R.H."/>
            <person name="Wiedmann M."/>
            <person name="Martin N.H."/>
            <person name="Murphy S.I."/>
        </authorList>
    </citation>
    <scope>NUCLEOTIDE SEQUENCE [LARGE SCALE GENOMIC DNA]</scope>
    <source>
        <strain evidence="1 2">FSL R10-2107</strain>
    </source>
</reference>
<name>A0A7X2CJJ8_9PSED</name>
<sequence length="289" mass="33162">MYLTNECEVVWFREGLNPDDAADYGLQPVIAVTLNVAKMGIYHQKLYAAQDVIPLTNFLYEAWSERDDMGGLPDVLYADKELLEHYPLVEIIRELDPAGCIQEVVTRGDQSFAGSKRQAQKESLIAIDWHRNKKNPIPITREELLAVLNSNLFKYHRSVTSSMRMEGSPERRKSLIELKQRPHRSPAKPVSNYGIITNNWMMKQALSVPTMAVTQTIFEISNYGWIQYLELGYDTDAQDDDEDEDPEGFDYGYPERTTGYVWHNERPGFKDFIESLPLAMDKLSDLGMV</sequence>
<gene>
    <name evidence="1" type="ORF">GHO30_19205</name>
</gene>
<accession>A0A7X2CJJ8</accession>
<dbReference type="Proteomes" id="UP000470186">
    <property type="component" value="Unassembled WGS sequence"/>
</dbReference>
<dbReference type="AlphaFoldDB" id="A0A7X2CJJ8"/>
<protein>
    <submittedName>
        <fullName evidence="1">Uncharacterized protein</fullName>
    </submittedName>
</protein>
<dbReference type="RefSeq" id="WP_153351536.1">
    <property type="nucleotide sequence ID" value="NZ_WIVX01000110.1"/>
</dbReference>
<comment type="caution">
    <text evidence="1">The sequence shown here is derived from an EMBL/GenBank/DDBJ whole genome shotgun (WGS) entry which is preliminary data.</text>
</comment>
<keyword evidence="2" id="KW-1185">Reference proteome</keyword>
<proteinExistence type="predicted"/>
<evidence type="ECO:0000313" key="1">
    <source>
        <dbReference type="EMBL" id="MQU33484.1"/>
    </source>
</evidence>
<evidence type="ECO:0000313" key="2">
    <source>
        <dbReference type="Proteomes" id="UP000470186"/>
    </source>
</evidence>
<organism evidence="1 2">
    <name type="scientific">Pseudomonas helleri</name>
    <dbReference type="NCBI Taxonomy" id="1608996"/>
    <lineage>
        <taxon>Bacteria</taxon>
        <taxon>Pseudomonadati</taxon>
        <taxon>Pseudomonadota</taxon>
        <taxon>Gammaproteobacteria</taxon>
        <taxon>Pseudomonadales</taxon>
        <taxon>Pseudomonadaceae</taxon>
        <taxon>Pseudomonas</taxon>
    </lineage>
</organism>